<dbReference type="PANTHER" id="PTHR11610">
    <property type="entry name" value="LIPASE"/>
    <property type="match status" value="1"/>
</dbReference>
<organism evidence="8">
    <name type="scientific">Lygus hesperus</name>
    <name type="common">Western plant bug</name>
    <dbReference type="NCBI Taxonomy" id="30085"/>
    <lineage>
        <taxon>Eukaryota</taxon>
        <taxon>Metazoa</taxon>
        <taxon>Ecdysozoa</taxon>
        <taxon>Arthropoda</taxon>
        <taxon>Hexapoda</taxon>
        <taxon>Insecta</taxon>
        <taxon>Pterygota</taxon>
        <taxon>Neoptera</taxon>
        <taxon>Paraneoptera</taxon>
        <taxon>Hemiptera</taxon>
        <taxon>Heteroptera</taxon>
        <taxon>Panheteroptera</taxon>
        <taxon>Cimicomorpha</taxon>
        <taxon>Miridae</taxon>
        <taxon>Mirini</taxon>
        <taxon>Lygus</taxon>
    </lineage>
</organism>
<dbReference type="GO" id="GO:0017171">
    <property type="term" value="F:serine hydrolase activity"/>
    <property type="evidence" value="ECO:0007669"/>
    <property type="project" value="TreeGrafter"/>
</dbReference>
<keyword evidence="3" id="KW-0964">Secreted</keyword>
<feature type="domain" description="Lipase" evidence="5">
    <location>
        <begin position="54"/>
        <end position="328"/>
    </location>
</feature>
<dbReference type="InterPro" id="IPR013818">
    <property type="entry name" value="Lipase"/>
</dbReference>
<evidence type="ECO:0000256" key="1">
    <source>
        <dbReference type="ARBA" id="ARBA00004613"/>
    </source>
</evidence>
<accession>A0A0A9X401</accession>
<comment type="subcellular location">
    <subcellularLocation>
        <location evidence="1">Secreted</location>
    </subcellularLocation>
</comment>
<evidence type="ECO:0000256" key="3">
    <source>
        <dbReference type="ARBA" id="ARBA00022525"/>
    </source>
</evidence>
<dbReference type="GO" id="GO:0005615">
    <property type="term" value="C:extracellular space"/>
    <property type="evidence" value="ECO:0007669"/>
    <property type="project" value="TreeGrafter"/>
</dbReference>
<dbReference type="InterPro" id="IPR029058">
    <property type="entry name" value="AB_hydrolase_fold"/>
</dbReference>
<sequence>LRRPCPRSCMSNSFCPDSDGMASLQCLIFAIVLIAQTPIFEARTAEDRGVLMEEAGKMLFQLYTRDNPTNPWDFELNDLTYLNFGPFNHSKPTKILTHGWNCYWGSAYNILMKNALLIGGDVNVIVVSWDLSSTLGYFGAKKYVPTAGRVVALMIDLLVEQSGLRLEDVHVIGHSLGAHVAGIAGMYITTGRLPRVTGLDPAGPFYSMGDEMRISKNSAEFVDIIHTAKWVEGIHDEVGHVDFYPNGGYPFQPGCGWDIAGFRSHRRAYWLFASSVLNPGGFLAVQCDNWQNFKNGKCKGNNVTEMGQNVSPKARGKYFLRTGSKMPYALGESSISYN</sequence>
<dbReference type="InterPro" id="IPR033906">
    <property type="entry name" value="Lipase_N"/>
</dbReference>
<dbReference type="EMBL" id="GBHO01037149">
    <property type="protein sequence ID" value="JAG06455.1"/>
    <property type="molecule type" value="Transcribed_RNA"/>
</dbReference>
<dbReference type="Pfam" id="PF00151">
    <property type="entry name" value="Lipase"/>
    <property type="match status" value="1"/>
</dbReference>
<dbReference type="InterPro" id="IPR000734">
    <property type="entry name" value="TAG_lipase"/>
</dbReference>
<reference evidence="8" key="1">
    <citation type="journal article" date="2014" name="PLoS ONE">
        <title>Transcriptome-Based Identification of ABC Transporters in the Western Tarnished Plant Bug Lygus hesperus.</title>
        <authorList>
            <person name="Hull J.J."/>
            <person name="Chaney K."/>
            <person name="Geib S.M."/>
            <person name="Fabrick J.A."/>
            <person name="Brent C.S."/>
            <person name="Walsh D."/>
            <person name="Lavine L.C."/>
        </authorList>
    </citation>
    <scope>NUCLEOTIDE SEQUENCE</scope>
</reference>
<comment type="similarity">
    <text evidence="2 4">Belongs to the AB hydrolase superfamily. Lipase family.</text>
</comment>
<evidence type="ECO:0000259" key="5">
    <source>
        <dbReference type="Pfam" id="PF00151"/>
    </source>
</evidence>
<protein>
    <submittedName>
        <fullName evidence="8">Pancreatic lipase-related protein 1</fullName>
    </submittedName>
</protein>
<name>A0A0A9X401_LYGHE</name>
<feature type="non-terminal residue" evidence="8">
    <location>
        <position position="1"/>
    </location>
</feature>
<evidence type="ECO:0000313" key="8">
    <source>
        <dbReference type="EMBL" id="JAG14699.1"/>
    </source>
</evidence>
<dbReference type="EMBL" id="GBHO01028905">
    <property type="protein sequence ID" value="JAG14699.1"/>
    <property type="molecule type" value="Transcribed_RNA"/>
</dbReference>
<dbReference type="CDD" id="cd00707">
    <property type="entry name" value="Pancreat_lipase_like"/>
    <property type="match status" value="1"/>
</dbReference>
<evidence type="ECO:0000256" key="2">
    <source>
        <dbReference type="ARBA" id="ARBA00010701"/>
    </source>
</evidence>
<evidence type="ECO:0000313" key="6">
    <source>
        <dbReference type="EMBL" id="JAG06455.1"/>
    </source>
</evidence>
<dbReference type="PRINTS" id="PR00821">
    <property type="entry name" value="TAGLIPASE"/>
</dbReference>
<dbReference type="EMBL" id="GBHO01037142">
    <property type="protein sequence ID" value="JAG06462.1"/>
    <property type="molecule type" value="Transcribed_RNA"/>
</dbReference>
<evidence type="ECO:0000256" key="4">
    <source>
        <dbReference type="RuleBase" id="RU004262"/>
    </source>
</evidence>
<proteinExistence type="inferred from homology"/>
<dbReference type="SUPFAM" id="SSF53474">
    <property type="entry name" value="alpha/beta-Hydrolases"/>
    <property type="match status" value="1"/>
</dbReference>
<reference evidence="8" key="2">
    <citation type="submission" date="2014-07" db="EMBL/GenBank/DDBJ databases">
        <authorList>
            <person name="Hull J."/>
        </authorList>
    </citation>
    <scope>NUCLEOTIDE SEQUENCE</scope>
</reference>
<dbReference type="Gene3D" id="3.40.50.1820">
    <property type="entry name" value="alpha/beta hydrolase"/>
    <property type="match status" value="1"/>
</dbReference>
<evidence type="ECO:0000313" key="7">
    <source>
        <dbReference type="EMBL" id="JAG06462.1"/>
    </source>
</evidence>
<dbReference type="GO" id="GO:0016042">
    <property type="term" value="P:lipid catabolic process"/>
    <property type="evidence" value="ECO:0007669"/>
    <property type="project" value="TreeGrafter"/>
</dbReference>
<dbReference type="GO" id="GO:0016298">
    <property type="term" value="F:lipase activity"/>
    <property type="evidence" value="ECO:0007669"/>
    <property type="project" value="InterPro"/>
</dbReference>
<dbReference type="AlphaFoldDB" id="A0A0A9X401"/>
<dbReference type="PANTHER" id="PTHR11610:SF173">
    <property type="entry name" value="LIPASE DOMAIN-CONTAINING PROTEIN-RELATED"/>
    <property type="match status" value="1"/>
</dbReference>
<gene>
    <name evidence="8" type="primary">Pnliprp1_3</name>
    <name evidence="6" type="synonym">Pnliprp1_4</name>
    <name evidence="7" type="synonym">Pnliprp1_5</name>
    <name evidence="6" type="ORF">CM83_73160</name>
    <name evidence="8" type="ORF">CM83_73161</name>
    <name evidence="7" type="ORF">CM83_73162</name>
</gene>